<evidence type="ECO:0000313" key="2">
    <source>
        <dbReference type="EMBL" id="CTQ33864.1"/>
    </source>
</evidence>
<dbReference type="Proteomes" id="UP000048908">
    <property type="component" value="Unassembled WGS sequence"/>
</dbReference>
<accession>A0A0M6XV82</accession>
<evidence type="ECO:0008006" key="4">
    <source>
        <dbReference type="Google" id="ProtNLM"/>
    </source>
</evidence>
<keyword evidence="1" id="KW-0732">Signal</keyword>
<feature type="chain" id="PRO_5005807475" description="DUF732 domain-containing protein" evidence="1">
    <location>
        <begin position="32"/>
        <end position="114"/>
    </location>
</feature>
<protein>
    <recommendedName>
        <fullName evidence="4">DUF732 domain-containing protein</fullName>
    </recommendedName>
</protein>
<organism evidence="2 3">
    <name type="scientific">Jannaschia rubra</name>
    <dbReference type="NCBI Taxonomy" id="282197"/>
    <lineage>
        <taxon>Bacteria</taxon>
        <taxon>Pseudomonadati</taxon>
        <taxon>Pseudomonadota</taxon>
        <taxon>Alphaproteobacteria</taxon>
        <taxon>Rhodobacterales</taxon>
        <taxon>Roseobacteraceae</taxon>
        <taxon>Jannaschia</taxon>
    </lineage>
</organism>
<keyword evidence="3" id="KW-1185">Reference proteome</keyword>
<sequence length="114" mass="12159">MPLGKLMTFNISRILPATALVLSASAISVSAAQPGQGQQRVTVECARYISNAVIWDRPMPVFIDDLVAYGYTLDEAQSIASRVCLDEAGVRNPTAMGRIAVTVLQANPPAGRSR</sequence>
<evidence type="ECO:0000313" key="3">
    <source>
        <dbReference type="Proteomes" id="UP000048908"/>
    </source>
</evidence>
<gene>
    <name evidence="2" type="ORF">JAN5088_02650</name>
</gene>
<reference evidence="2 3" key="1">
    <citation type="submission" date="2015-07" db="EMBL/GenBank/DDBJ databases">
        <authorList>
            <person name="Noorani M."/>
        </authorList>
    </citation>
    <scope>NUCLEOTIDE SEQUENCE [LARGE SCALE GENOMIC DNA]</scope>
    <source>
        <strain evidence="2 3">CECT 5088</strain>
    </source>
</reference>
<dbReference type="AlphaFoldDB" id="A0A0M6XV82"/>
<dbReference type="EMBL" id="CXPG01000020">
    <property type="protein sequence ID" value="CTQ33864.1"/>
    <property type="molecule type" value="Genomic_DNA"/>
</dbReference>
<proteinExistence type="predicted"/>
<evidence type="ECO:0000256" key="1">
    <source>
        <dbReference type="SAM" id="SignalP"/>
    </source>
</evidence>
<dbReference type="STRING" id="282197.SAMN04488517_102700"/>
<feature type="signal peptide" evidence="1">
    <location>
        <begin position="1"/>
        <end position="31"/>
    </location>
</feature>
<name>A0A0M6XV82_9RHOB</name>